<gene>
    <name evidence="1" type="ORF">D6U17_14810</name>
</gene>
<sequence>MQEITQEGRISESFHGKSAKRADFISLESFKLSQQISTDSKYEHPVFLGTLTVNIQFGNSETSSDPQQAVLETIEKLINTGSARITGLVPDSKS</sequence>
<evidence type="ECO:0000313" key="2">
    <source>
        <dbReference type="Proteomes" id="UP000281061"/>
    </source>
</evidence>
<accession>A0AB37RDX1</accession>
<reference evidence="1 2" key="1">
    <citation type="submission" date="2018-10" db="EMBL/GenBank/DDBJ databases">
        <title>Genome sequences of five Lactobacillus pentosus strains isolated from brines of traditionally fermented spanish-style green table olives and differences between them.</title>
        <authorList>
            <person name="Jimenez Diaz R."/>
        </authorList>
    </citation>
    <scope>NUCLEOTIDE SEQUENCE [LARGE SCALE GENOMIC DNA]</scope>
    <source>
        <strain evidence="1 2">IG8</strain>
    </source>
</reference>
<comment type="caution">
    <text evidence="1">The sequence shown here is derived from an EMBL/GenBank/DDBJ whole genome shotgun (WGS) entry which is preliminary data.</text>
</comment>
<name>A0AB37RDX1_LACPE</name>
<dbReference type="EMBL" id="RDCL01000093">
    <property type="protein sequence ID" value="RMW52149.1"/>
    <property type="molecule type" value="Genomic_DNA"/>
</dbReference>
<dbReference type="RefSeq" id="WP_122234566.1">
    <property type="nucleotide sequence ID" value="NZ_CP077099.1"/>
</dbReference>
<protein>
    <submittedName>
        <fullName evidence="1">Uncharacterized protein</fullName>
    </submittedName>
</protein>
<dbReference type="AlphaFoldDB" id="A0AB37RDX1"/>
<proteinExistence type="predicted"/>
<organism evidence="1 2">
    <name type="scientific">Lactiplantibacillus pentosus</name>
    <name type="common">Lactobacillus pentosus</name>
    <dbReference type="NCBI Taxonomy" id="1589"/>
    <lineage>
        <taxon>Bacteria</taxon>
        <taxon>Bacillati</taxon>
        <taxon>Bacillota</taxon>
        <taxon>Bacilli</taxon>
        <taxon>Lactobacillales</taxon>
        <taxon>Lactobacillaceae</taxon>
        <taxon>Lactiplantibacillus</taxon>
    </lineage>
</organism>
<evidence type="ECO:0000313" key="1">
    <source>
        <dbReference type="EMBL" id="RMW52149.1"/>
    </source>
</evidence>
<dbReference type="Proteomes" id="UP000281061">
    <property type="component" value="Unassembled WGS sequence"/>
</dbReference>